<dbReference type="AlphaFoldDB" id="M9LJX6"/>
<name>M9LJX6_PAEPP</name>
<gene>
    <name evidence="2" type="ORF">PPOP_2958</name>
</gene>
<evidence type="ECO:0000313" key="3">
    <source>
        <dbReference type="Proteomes" id="UP000029453"/>
    </source>
</evidence>
<keyword evidence="3" id="KW-1185">Reference proteome</keyword>
<sequence length="64" mass="7095">MLAAWCDNRTDPGLPPDNPDRPLAPTTIVRREEERLGGNLSGRPPSYGKPEANPIMYTKYTALL</sequence>
<organism evidence="2 3">
    <name type="scientific">Paenibacillus popilliae ATCC 14706</name>
    <dbReference type="NCBI Taxonomy" id="1212764"/>
    <lineage>
        <taxon>Bacteria</taxon>
        <taxon>Bacillati</taxon>
        <taxon>Bacillota</taxon>
        <taxon>Bacilli</taxon>
        <taxon>Bacillales</taxon>
        <taxon>Paenibacillaceae</taxon>
        <taxon>Paenibacillus</taxon>
    </lineage>
</organism>
<dbReference type="Proteomes" id="UP000029453">
    <property type="component" value="Unassembled WGS sequence"/>
</dbReference>
<dbReference type="EMBL" id="BALG01000224">
    <property type="protein sequence ID" value="GAC43575.1"/>
    <property type="molecule type" value="Genomic_DNA"/>
</dbReference>
<protein>
    <submittedName>
        <fullName evidence="2">Uncharacterized protein</fullName>
    </submittedName>
</protein>
<comment type="caution">
    <text evidence="2">The sequence shown here is derived from an EMBL/GenBank/DDBJ whole genome shotgun (WGS) entry which is preliminary data.</text>
</comment>
<feature type="region of interest" description="Disordered" evidence="1">
    <location>
        <begin position="1"/>
        <end position="52"/>
    </location>
</feature>
<proteinExistence type="predicted"/>
<accession>M9LJX6</accession>
<evidence type="ECO:0000256" key="1">
    <source>
        <dbReference type="SAM" id="MobiDB-lite"/>
    </source>
</evidence>
<evidence type="ECO:0000313" key="2">
    <source>
        <dbReference type="EMBL" id="GAC43575.1"/>
    </source>
</evidence>
<reference evidence="2 3" key="1">
    <citation type="submission" date="2012-10" db="EMBL/GenBank/DDBJ databases">
        <title>Draft Genome Sequence of Paenibacillus popilliae ATCC 14706T.</title>
        <authorList>
            <person name="Iiyama K."/>
            <person name="Mori K."/>
            <person name="Mon H."/>
            <person name="Chieda Y."/>
            <person name="Lee J.M."/>
            <person name="Kusakabe T."/>
            <person name="Tashiro K."/>
            <person name="Asano S."/>
            <person name="Yasunaga-Aoki C."/>
            <person name="Shimizu S."/>
        </authorList>
    </citation>
    <scope>NUCLEOTIDE SEQUENCE [LARGE SCALE GENOMIC DNA]</scope>
    <source>
        <strain evidence="2 3">ATCC 14706</strain>
    </source>
</reference>